<gene>
    <name evidence="2" type="ORF">A8C75_07090</name>
</gene>
<dbReference type="RefSeq" id="WP_067379980.1">
    <property type="nucleotide sequence ID" value="NZ_CP015839.1"/>
</dbReference>
<evidence type="ECO:0008006" key="4">
    <source>
        <dbReference type="Google" id="ProtNLM"/>
    </source>
</evidence>
<protein>
    <recommendedName>
        <fullName evidence="4">Glutamine amidotransferase type-2 domain-containing protein</fullName>
    </recommendedName>
</protein>
<dbReference type="Gene3D" id="3.60.20.10">
    <property type="entry name" value="Glutamine Phosphoribosylpyrophosphate, subunit 1, domain 1"/>
    <property type="match status" value="1"/>
</dbReference>
<dbReference type="InterPro" id="IPR029055">
    <property type="entry name" value="Ntn_hydrolases_N"/>
</dbReference>
<dbReference type="AlphaFoldDB" id="A0A1A9EXM2"/>
<dbReference type="EMBL" id="CP015839">
    <property type="protein sequence ID" value="ANG62279.1"/>
    <property type="molecule type" value="Genomic_DNA"/>
</dbReference>
<reference evidence="2 3" key="2">
    <citation type="journal article" date="2018" name="Int. J. Syst. Evol. Microbiol.">
        <title>Marinobacterium aestuarii sp. nov., a benzene-degrading marine bacterium isolated from estuary sediment.</title>
        <authorList>
            <person name="Bae S.S."/>
            <person name="Jung J."/>
            <person name="Chung D."/>
            <person name="Baek K."/>
        </authorList>
    </citation>
    <scope>NUCLEOTIDE SEQUENCE [LARGE SCALE GENOMIC DNA]</scope>
    <source>
        <strain evidence="2 3">ST58-10</strain>
    </source>
</reference>
<organism evidence="2 3">
    <name type="scientific">Marinobacterium aestuarii</name>
    <dbReference type="NCBI Taxonomy" id="1821621"/>
    <lineage>
        <taxon>Bacteria</taxon>
        <taxon>Pseudomonadati</taxon>
        <taxon>Pseudomonadota</taxon>
        <taxon>Gammaproteobacteria</taxon>
        <taxon>Oceanospirillales</taxon>
        <taxon>Oceanospirillaceae</taxon>
        <taxon>Marinobacterium</taxon>
    </lineage>
</organism>
<dbReference type="KEGG" id="mars:A8C75_07090"/>
<dbReference type="Pfam" id="PF13230">
    <property type="entry name" value="GATase_4"/>
    <property type="match status" value="1"/>
</dbReference>
<evidence type="ECO:0000313" key="3">
    <source>
        <dbReference type="Proteomes" id="UP000078070"/>
    </source>
</evidence>
<dbReference type="InterPro" id="IPR026869">
    <property type="entry name" value="EgtC-like"/>
</dbReference>
<sequence>MNQSLVAFMARSEVPAANLGLGCYEGADAQLIRDPAGAGLVSGFIDGSTQGCGLLLACQGEAADLPAGLANCQPFARELMGTVHLFAMQGELQGLEDSRAFPTGVYTPIGDASAERAFCVLMSRMRVLWLEDTPLPEVRLAVVSDFAARMRPLGLANFIYADSELLFVHGHQQAGDPDRSGLFLGRSEGGIRVSGQALDRGDWQGLEPGEVLMIKGAEVLERCAPFKLWSQLVD</sequence>
<dbReference type="OrthoDB" id="321954at2"/>
<evidence type="ECO:0000256" key="1">
    <source>
        <dbReference type="ARBA" id="ARBA00022962"/>
    </source>
</evidence>
<accession>A0A1A9EXM2</accession>
<dbReference type="Proteomes" id="UP000078070">
    <property type="component" value="Chromosome"/>
</dbReference>
<keyword evidence="3" id="KW-1185">Reference proteome</keyword>
<name>A0A1A9EXM2_9GAMM</name>
<keyword evidence="1" id="KW-0315">Glutamine amidotransferase</keyword>
<proteinExistence type="predicted"/>
<evidence type="ECO:0000313" key="2">
    <source>
        <dbReference type="EMBL" id="ANG62279.1"/>
    </source>
</evidence>
<reference evidence="3" key="1">
    <citation type="submission" date="2016-05" db="EMBL/GenBank/DDBJ databases">
        <authorList>
            <person name="Baek K."/>
            <person name="Yang S.-J."/>
        </authorList>
    </citation>
    <scope>NUCLEOTIDE SEQUENCE [LARGE SCALE GENOMIC DNA]</scope>
    <source>
        <strain evidence="3">ST58-10</strain>
    </source>
</reference>